<dbReference type="AlphaFoldDB" id="A0A1B2E6G0"/>
<dbReference type="Pfam" id="PF07470">
    <property type="entry name" value="Glyco_hydro_88"/>
    <property type="match status" value="1"/>
</dbReference>
<dbReference type="InterPro" id="IPR052043">
    <property type="entry name" value="PolySaccharide_Degr_Enz"/>
</dbReference>
<dbReference type="InterPro" id="IPR010905">
    <property type="entry name" value="Glyco_hydro_88"/>
</dbReference>
<dbReference type="GO" id="GO:0005975">
    <property type="term" value="P:carbohydrate metabolic process"/>
    <property type="evidence" value="ECO:0007669"/>
    <property type="project" value="InterPro"/>
</dbReference>
<dbReference type="SUPFAM" id="SSF48208">
    <property type="entry name" value="Six-hairpin glycosidases"/>
    <property type="match status" value="1"/>
</dbReference>
<proteinExistence type="predicted"/>
<name>A0A1B2E6G0_9BACL</name>
<gene>
    <name evidence="2" type="ORF">BBD41_24915</name>
</gene>
<reference evidence="2" key="1">
    <citation type="submission" date="2016-08" db="EMBL/GenBank/DDBJ databases">
        <title>Complete Genome Seqeunce of Paenibacillus sp. nov. IHBB 9852 from high altitute lake of Indian trans-Himalayas.</title>
        <authorList>
            <person name="Kiran S."/>
            <person name="Swarnkar M.K."/>
            <person name="Rana A."/>
            <person name="Tewari R."/>
            <person name="Gulati A."/>
        </authorList>
    </citation>
    <scope>NUCLEOTIDE SEQUENCE [LARGE SCALE GENOMIC DNA]</scope>
    <source>
        <strain evidence="2">IHBB 9852</strain>
    </source>
</reference>
<accession>A0A1B2E6G0</accession>
<organism evidence="2">
    <name type="scientific">Paenibacillus ihbetae</name>
    <dbReference type="NCBI Taxonomy" id="1870820"/>
    <lineage>
        <taxon>Bacteria</taxon>
        <taxon>Bacillati</taxon>
        <taxon>Bacillota</taxon>
        <taxon>Bacilli</taxon>
        <taxon>Bacillales</taxon>
        <taxon>Paenibacillaceae</taxon>
        <taxon>Paenibacillus</taxon>
    </lineage>
</organism>
<dbReference type="RefSeq" id="WP_099479301.1">
    <property type="nucleotide sequence ID" value="NZ_CP016809.1"/>
</dbReference>
<keyword evidence="1 2" id="KW-0378">Hydrolase</keyword>
<dbReference type="Gene3D" id="1.50.10.10">
    <property type="match status" value="1"/>
</dbReference>
<protein>
    <submittedName>
        <fullName evidence="2">Glycosyl hydrolase family 88</fullName>
    </submittedName>
</protein>
<dbReference type="InterPro" id="IPR008928">
    <property type="entry name" value="6-hairpin_glycosidase_sf"/>
</dbReference>
<dbReference type="PANTHER" id="PTHR33886:SF8">
    <property type="entry name" value="UNSATURATED RHAMNOGALACTURONAN HYDROLASE (EUROFUNG)"/>
    <property type="match status" value="1"/>
</dbReference>
<dbReference type="GO" id="GO:0016787">
    <property type="term" value="F:hydrolase activity"/>
    <property type="evidence" value="ECO:0007669"/>
    <property type="project" value="UniProtKB-KW"/>
</dbReference>
<sequence>MSNHTQQKAPADITPLRLGIEACRSIMETFSPEELPPAGRWHYHQGVFLTGMFQLWKRCGEPRYLEYIKGYVDHLVDTNGNVLLERGELDSVQAGLLLLELDAIKPERKYRAAADKLLRLQSALNRTTEGGYWHKDRYPYQMWLDGLYMGGVFTMKYGQQYGQPYLYDEVLNQEQLMRKNTRNEASGLYYHAWDESRHMPWADPATGQSPEYWGRSVGWYALSLVEFLDMLPEDHAGSAALVPVLRDLCSALVACQDRATGMWYQVLDKGEEPDNWLETSCSSLFVYTLAKGVRLGHLEPSFLEHARRGYQGLVDAVYYNERGQLIMPDICIGTGVGDYRHYVQRDRCENDLHGVGALVMACVELDQSESLHV</sequence>
<dbReference type="EMBL" id="CP016809">
    <property type="protein sequence ID" value="ANY75553.1"/>
    <property type="molecule type" value="Genomic_DNA"/>
</dbReference>
<dbReference type="KEGG" id="pib:BBD41_24915"/>
<dbReference type="InterPro" id="IPR012341">
    <property type="entry name" value="6hp_glycosidase-like_sf"/>
</dbReference>
<evidence type="ECO:0000313" key="2">
    <source>
        <dbReference type="EMBL" id="ANY75553.1"/>
    </source>
</evidence>
<dbReference type="PANTHER" id="PTHR33886">
    <property type="entry name" value="UNSATURATED RHAMNOGALACTURONAN HYDROLASE (EUROFUNG)"/>
    <property type="match status" value="1"/>
</dbReference>
<evidence type="ECO:0000256" key="1">
    <source>
        <dbReference type="ARBA" id="ARBA00022801"/>
    </source>
</evidence>